<dbReference type="InterPro" id="IPR000700">
    <property type="entry name" value="PAS-assoc_C"/>
</dbReference>
<protein>
    <recommendedName>
        <fullName evidence="5">HTH cro/C1-type domain-containing protein</fullName>
    </recommendedName>
</protein>
<sequence>MEFFRIKVRYIRKKQKFTIAKIAKLLGVTERTVAAWERGENTPRETDVRVIAQILDIGVKEISDLEEFEFDSVKPYYFEELNPITQIQQQISSSLTIKEKSWILGLLKKIDTLTAKAEFYKANASRTTAIVDSLQSFVYSKNEKLEFTYINPAYLSFLHVSLEEVTGKNNAYILGNRDVCSMVELEKAVLQGKTISNYEISIPGSHGRKKGLFFATPLINEKGQITGLIAAIEDITERTATNEHLRQIEKVVNKSNDLLWIKTRKP</sequence>
<comment type="caution">
    <text evidence="4">The sequence shown here is derived from an EMBL/GenBank/DDBJ whole genome shotgun (WGS) entry which is preliminary data.</text>
</comment>
<dbReference type="GO" id="GO:0003677">
    <property type="term" value="F:DNA binding"/>
    <property type="evidence" value="ECO:0007669"/>
    <property type="project" value="InterPro"/>
</dbReference>
<dbReference type="Gene3D" id="3.30.450.20">
    <property type="entry name" value="PAS domain"/>
    <property type="match status" value="1"/>
</dbReference>
<dbReference type="InterPro" id="IPR013767">
    <property type="entry name" value="PAS_fold"/>
</dbReference>
<dbReference type="InterPro" id="IPR000014">
    <property type="entry name" value="PAS"/>
</dbReference>
<dbReference type="GO" id="GO:0006355">
    <property type="term" value="P:regulation of DNA-templated transcription"/>
    <property type="evidence" value="ECO:0007669"/>
    <property type="project" value="InterPro"/>
</dbReference>
<name>X1DZR5_9ZZZZ</name>
<dbReference type="InterPro" id="IPR001387">
    <property type="entry name" value="Cro/C1-type_HTH"/>
</dbReference>
<feature type="domain" description="HTH cro/C1-type" evidence="3">
    <location>
        <begin position="8"/>
        <end position="65"/>
    </location>
</feature>
<dbReference type="CDD" id="cd00130">
    <property type="entry name" value="PAS"/>
    <property type="match status" value="1"/>
</dbReference>
<organism evidence="4">
    <name type="scientific">marine sediment metagenome</name>
    <dbReference type="NCBI Taxonomy" id="412755"/>
    <lineage>
        <taxon>unclassified sequences</taxon>
        <taxon>metagenomes</taxon>
        <taxon>ecological metagenomes</taxon>
    </lineage>
</organism>
<dbReference type="PROSITE" id="PS50112">
    <property type="entry name" value="PAS"/>
    <property type="match status" value="1"/>
</dbReference>
<gene>
    <name evidence="4" type="ORF">S01H4_51738</name>
</gene>
<evidence type="ECO:0000259" key="2">
    <source>
        <dbReference type="PROSITE" id="PS50113"/>
    </source>
</evidence>
<dbReference type="SMART" id="SM00091">
    <property type="entry name" value="PAS"/>
    <property type="match status" value="1"/>
</dbReference>
<dbReference type="PROSITE" id="PS50113">
    <property type="entry name" value="PAC"/>
    <property type="match status" value="1"/>
</dbReference>
<dbReference type="AlphaFoldDB" id="X1DZR5"/>
<dbReference type="NCBIfam" id="TIGR00229">
    <property type="entry name" value="sensory_box"/>
    <property type="match status" value="1"/>
</dbReference>
<accession>X1DZR5</accession>
<dbReference type="SUPFAM" id="SSF55785">
    <property type="entry name" value="PYP-like sensor domain (PAS domain)"/>
    <property type="match status" value="1"/>
</dbReference>
<evidence type="ECO:0000259" key="1">
    <source>
        <dbReference type="PROSITE" id="PS50112"/>
    </source>
</evidence>
<dbReference type="CDD" id="cd00093">
    <property type="entry name" value="HTH_XRE"/>
    <property type="match status" value="1"/>
</dbReference>
<dbReference type="Pfam" id="PF00989">
    <property type="entry name" value="PAS"/>
    <property type="match status" value="1"/>
</dbReference>
<feature type="domain" description="PAC" evidence="2">
    <location>
        <begin position="196"/>
        <end position="247"/>
    </location>
</feature>
<reference evidence="4" key="1">
    <citation type="journal article" date="2014" name="Front. Microbiol.">
        <title>High frequency of phylogenetically diverse reductive dehalogenase-homologous genes in deep subseafloor sedimentary metagenomes.</title>
        <authorList>
            <person name="Kawai M."/>
            <person name="Futagami T."/>
            <person name="Toyoda A."/>
            <person name="Takaki Y."/>
            <person name="Nishi S."/>
            <person name="Hori S."/>
            <person name="Arai W."/>
            <person name="Tsubouchi T."/>
            <person name="Morono Y."/>
            <person name="Uchiyama I."/>
            <person name="Ito T."/>
            <person name="Fujiyama A."/>
            <person name="Inagaki F."/>
            <person name="Takami H."/>
        </authorList>
    </citation>
    <scope>NUCLEOTIDE SEQUENCE</scope>
    <source>
        <strain evidence="4">Expedition CK06-06</strain>
    </source>
</reference>
<evidence type="ECO:0000259" key="3">
    <source>
        <dbReference type="PROSITE" id="PS50943"/>
    </source>
</evidence>
<dbReference type="Pfam" id="PF01381">
    <property type="entry name" value="HTH_3"/>
    <property type="match status" value="1"/>
</dbReference>
<dbReference type="EMBL" id="BART01029495">
    <property type="protein sequence ID" value="GAH01903.1"/>
    <property type="molecule type" value="Genomic_DNA"/>
</dbReference>
<feature type="non-terminal residue" evidence="4">
    <location>
        <position position="266"/>
    </location>
</feature>
<evidence type="ECO:0000313" key="4">
    <source>
        <dbReference type="EMBL" id="GAH01903.1"/>
    </source>
</evidence>
<dbReference type="PROSITE" id="PS50943">
    <property type="entry name" value="HTH_CROC1"/>
    <property type="match status" value="1"/>
</dbReference>
<dbReference type="Gene3D" id="1.10.260.40">
    <property type="entry name" value="lambda repressor-like DNA-binding domains"/>
    <property type="match status" value="1"/>
</dbReference>
<proteinExistence type="predicted"/>
<evidence type="ECO:0008006" key="5">
    <source>
        <dbReference type="Google" id="ProtNLM"/>
    </source>
</evidence>
<dbReference type="InterPro" id="IPR010982">
    <property type="entry name" value="Lambda_DNA-bd_dom_sf"/>
</dbReference>
<feature type="domain" description="PAS" evidence="1">
    <location>
        <begin position="123"/>
        <end position="193"/>
    </location>
</feature>
<dbReference type="InterPro" id="IPR035965">
    <property type="entry name" value="PAS-like_dom_sf"/>
</dbReference>
<dbReference type="SUPFAM" id="SSF47413">
    <property type="entry name" value="lambda repressor-like DNA-binding domains"/>
    <property type="match status" value="1"/>
</dbReference>
<dbReference type="SMART" id="SM00530">
    <property type="entry name" value="HTH_XRE"/>
    <property type="match status" value="1"/>
</dbReference>